<dbReference type="InterPro" id="IPR000719">
    <property type="entry name" value="Prot_kinase_dom"/>
</dbReference>
<feature type="region of interest" description="Disordered" evidence="6">
    <location>
        <begin position="67"/>
        <end position="469"/>
    </location>
</feature>
<evidence type="ECO:0000313" key="8">
    <source>
        <dbReference type="EMBL" id="KAF4119855.1"/>
    </source>
</evidence>
<dbReference type="SMART" id="SM00220">
    <property type="entry name" value="S_TKc"/>
    <property type="match status" value="1"/>
</dbReference>
<keyword evidence="9" id="KW-1185">Reference proteome</keyword>
<dbReference type="PROSITE" id="PS00108">
    <property type="entry name" value="PROTEIN_KINASE_ST"/>
    <property type="match status" value="1"/>
</dbReference>
<proteinExistence type="predicted"/>
<dbReference type="InterPro" id="IPR008271">
    <property type="entry name" value="Ser/Thr_kinase_AS"/>
</dbReference>
<evidence type="ECO:0000256" key="4">
    <source>
        <dbReference type="ARBA" id="ARBA00022777"/>
    </source>
</evidence>
<feature type="compositionally biased region" description="Polar residues" evidence="6">
    <location>
        <begin position="197"/>
        <end position="207"/>
    </location>
</feature>
<evidence type="ECO:0000256" key="6">
    <source>
        <dbReference type="SAM" id="MobiDB-lite"/>
    </source>
</evidence>
<keyword evidence="4" id="KW-0418">Kinase</keyword>
<dbReference type="Proteomes" id="UP000749293">
    <property type="component" value="Unassembled WGS sequence"/>
</dbReference>
<feature type="compositionally biased region" description="Basic residues" evidence="6">
    <location>
        <begin position="435"/>
        <end position="444"/>
    </location>
</feature>
<organism evidence="8 9">
    <name type="scientific">Geosmithia morbida</name>
    <dbReference type="NCBI Taxonomy" id="1094350"/>
    <lineage>
        <taxon>Eukaryota</taxon>
        <taxon>Fungi</taxon>
        <taxon>Dikarya</taxon>
        <taxon>Ascomycota</taxon>
        <taxon>Pezizomycotina</taxon>
        <taxon>Sordariomycetes</taxon>
        <taxon>Hypocreomycetidae</taxon>
        <taxon>Hypocreales</taxon>
        <taxon>Bionectriaceae</taxon>
        <taxon>Geosmithia</taxon>
    </lineage>
</organism>
<dbReference type="GeneID" id="55969771"/>
<feature type="compositionally biased region" description="Basic and acidic residues" evidence="6">
    <location>
        <begin position="177"/>
        <end position="187"/>
    </location>
</feature>
<keyword evidence="5" id="KW-0067">ATP-binding</keyword>
<comment type="caution">
    <text evidence="8">The sequence shown here is derived from an EMBL/GenBank/DDBJ whole genome shotgun (WGS) entry which is preliminary data.</text>
</comment>
<dbReference type="OrthoDB" id="4062651at2759"/>
<feature type="compositionally biased region" description="Low complexity" evidence="6">
    <location>
        <begin position="302"/>
        <end position="320"/>
    </location>
</feature>
<evidence type="ECO:0000256" key="1">
    <source>
        <dbReference type="ARBA" id="ARBA00022527"/>
    </source>
</evidence>
<feature type="region of interest" description="Disordered" evidence="6">
    <location>
        <begin position="823"/>
        <end position="859"/>
    </location>
</feature>
<dbReference type="GO" id="GO:0005524">
    <property type="term" value="F:ATP binding"/>
    <property type="evidence" value="ECO:0007669"/>
    <property type="project" value="UniProtKB-KW"/>
</dbReference>
<evidence type="ECO:0000259" key="7">
    <source>
        <dbReference type="PROSITE" id="PS50011"/>
    </source>
</evidence>
<feature type="compositionally biased region" description="Low complexity" evidence="6">
    <location>
        <begin position="259"/>
        <end position="274"/>
    </location>
</feature>
<feature type="compositionally biased region" description="Low complexity" evidence="6">
    <location>
        <begin position="212"/>
        <end position="238"/>
    </location>
</feature>
<evidence type="ECO:0000256" key="2">
    <source>
        <dbReference type="ARBA" id="ARBA00022679"/>
    </source>
</evidence>
<dbReference type="RefSeq" id="XP_035318507.1">
    <property type="nucleotide sequence ID" value="XM_035465519.1"/>
</dbReference>
<keyword evidence="2" id="KW-0808">Transferase</keyword>
<feature type="compositionally biased region" description="Polar residues" evidence="6">
    <location>
        <begin position="242"/>
        <end position="256"/>
    </location>
</feature>
<dbReference type="SUPFAM" id="SSF56112">
    <property type="entry name" value="Protein kinase-like (PK-like)"/>
    <property type="match status" value="1"/>
</dbReference>
<evidence type="ECO:0000256" key="5">
    <source>
        <dbReference type="ARBA" id="ARBA00022840"/>
    </source>
</evidence>
<feature type="compositionally biased region" description="Polar residues" evidence="6">
    <location>
        <begin position="362"/>
        <end position="378"/>
    </location>
</feature>
<dbReference type="EMBL" id="JAANYQ010000020">
    <property type="protein sequence ID" value="KAF4119855.1"/>
    <property type="molecule type" value="Genomic_DNA"/>
</dbReference>
<dbReference type="PANTHER" id="PTHR24345">
    <property type="entry name" value="SERINE/THREONINE-PROTEIN KINASE PLK"/>
    <property type="match status" value="1"/>
</dbReference>
<dbReference type="InterPro" id="IPR011009">
    <property type="entry name" value="Kinase-like_dom_sf"/>
</dbReference>
<accession>A0A9P5D1I0</accession>
<dbReference type="GO" id="GO:0005634">
    <property type="term" value="C:nucleus"/>
    <property type="evidence" value="ECO:0007669"/>
    <property type="project" value="TreeGrafter"/>
</dbReference>
<gene>
    <name evidence="8" type="ORF">GMORB2_3543</name>
</gene>
<feature type="domain" description="Protein kinase" evidence="7">
    <location>
        <begin position="499"/>
        <end position="802"/>
    </location>
</feature>
<dbReference type="PANTHER" id="PTHR24345:SF91">
    <property type="entry name" value="SERINE_THREONINE-PROTEIN KINASE PLK4"/>
    <property type="match status" value="1"/>
</dbReference>
<reference evidence="8" key="1">
    <citation type="submission" date="2020-03" db="EMBL/GenBank/DDBJ databases">
        <title>Site-based positive gene gene selection in Geosmithia morbida across the United States reveals a broad range of putative effectors and factors for local host and environmental adapation.</title>
        <authorList>
            <person name="Onufrak A."/>
            <person name="Murdoch R.W."/>
            <person name="Gazis R."/>
            <person name="Huff M."/>
            <person name="Staton M."/>
            <person name="Klingeman W."/>
            <person name="Hadziabdic D."/>
        </authorList>
    </citation>
    <scope>NUCLEOTIDE SEQUENCE</scope>
    <source>
        <strain evidence="8">1262</strain>
    </source>
</reference>
<sequence>MHPEGDLHYATSISSFSQNAPSSFSSFASSTTYDLYTTSPETYSSCPPRHLLHDNIHSPIFEEQPGFCCSDELDEDPAEPVTPTSGRHSDDLPPDELSNHLTNTSSLDEPYNPQFDYPRPGSHFTTSYQAPVADNANGTPKPNPAVIVVPASPATPLATHRRDSVSADDNGAADQSPSHKEEKERAQPKQQKRQNEQRQPASPTSEGPQKGPTTAAATPSSSLPTPTPSITSRRPSIPNIKRTMTNLFRRSNSNGAAASPPVMTPMTPLTTSSPAVASPDGNSQTSPRPIPQPRQDDDVNMRSPSNSYSHSRSLSYSRPPSVKHTRRFSVNRSSNTTSCSTPPSPPLPCQETDGAAADGGPMSTSVPQNGSAASSSNVDFDDRKKNRSSTGLTLRGRTINFLNPNGKAGQPRPPRRANSFDIQDGNNVHRPISQSHHHHHHHHQNEHDTIPPERQPWAMPPDSGTGAKARRMSLSLPDDFTVDVTELSNEFEYCHKLLGRHGKHLGKGVASKVALIHRKGFPEELYAVKEFRGKSHRESKEEYEKKIKSEYSIAKSLHHPGIVETIRLCTDHSRWDHVMEYCSEGDLFSLVSKNYLRDESRKSDRLCLFKQLAQGVAYLHQNGIAHRDIKLENLLMTKDSKLKITDFGVSEVFCGTHPGVRESGGQCGVNMGEVRLCAPGICGSEPYIAPEVLSKKGEYDPRPLDVWSTAIVMIYLTFGGAIWNRAAEGNPQYDNLVRGWNKWYAAHPDPETAKITETDYPNQKAFDTVIAPPALRRLMLQMLNPDPKRRISMEDVVKNRWFKNIECCQPESYDDPALVIDATKPDNTRNGPKKIFCHNHLPTKAQGHSLGKMPGQPGY</sequence>
<dbReference type="Gene3D" id="1.10.510.10">
    <property type="entry name" value="Transferase(Phosphotransferase) domain 1"/>
    <property type="match status" value="1"/>
</dbReference>
<dbReference type="GO" id="GO:0004674">
    <property type="term" value="F:protein serine/threonine kinase activity"/>
    <property type="evidence" value="ECO:0007669"/>
    <property type="project" value="UniProtKB-KW"/>
</dbReference>
<protein>
    <submittedName>
        <fullName evidence="8">STYKc</fullName>
    </submittedName>
</protein>
<evidence type="ECO:0000313" key="9">
    <source>
        <dbReference type="Proteomes" id="UP000749293"/>
    </source>
</evidence>
<dbReference type="Pfam" id="PF00069">
    <property type="entry name" value="Pkinase"/>
    <property type="match status" value="1"/>
</dbReference>
<name>A0A9P5D1I0_9HYPO</name>
<evidence type="ECO:0000256" key="3">
    <source>
        <dbReference type="ARBA" id="ARBA00022741"/>
    </source>
</evidence>
<dbReference type="AlphaFoldDB" id="A0A9P5D1I0"/>
<dbReference type="PROSITE" id="PS50011">
    <property type="entry name" value="PROTEIN_KINASE_DOM"/>
    <property type="match status" value="1"/>
</dbReference>
<keyword evidence="1" id="KW-0723">Serine/threonine-protein kinase</keyword>
<keyword evidence="3" id="KW-0547">Nucleotide-binding</keyword>